<evidence type="ECO:0000256" key="4">
    <source>
        <dbReference type="ARBA" id="ARBA00022825"/>
    </source>
</evidence>
<dbReference type="GO" id="GO:0006508">
    <property type="term" value="P:proteolysis"/>
    <property type="evidence" value="ECO:0007669"/>
    <property type="project" value="UniProtKB-KW"/>
</dbReference>
<dbReference type="GO" id="GO:0008236">
    <property type="term" value="F:serine-type peptidase activity"/>
    <property type="evidence" value="ECO:0007669"/>
    <property type="project" value="UniProtKB-KW"/>
</dbReference>
<keyword evidence="2" id="KW-0645">Protease</keyword>
<dbReference type="SUPFAM" id="SSF52317">
    <property type="entry name" value="Class I glutamine amidotransferase-like"/>
    <property type="match status" value="1"/>
</dbReference>
<dbReference type="Proteomes" id="UP000674938">
    <property type="component" value="Unassembled WGS sequence"/>
</dbReference>
<organism evidence="5 6">
    <name type="scientific">Vagococcus allomyrinae</name>
    <dbReference type="NCBI Taxonomy" id="2794353"/>
    <lineage>
        <taxon>Bacteria</taxon>
        <taxon>Bacillati</taxon>
        <taxon>Bacillota</taxon>
        <taxon>Bacilli</taxon>
        <taxon>Lactobacillales</taxon>
        <taxon>Enterococcaceae</taxon>
        <taxon>Vagococcus</taxon>
    </lineage>
</organism>
<reference evidence="5" key="1">
    <citation type="submission" date="2020-12" db="EMBL/GenBank/DDBJ databases">
        <title>Vagococcus allomyrinae sp. nov. and Enterococcus lavae sp. nov., isolated from the larvae of Allomyrina dichotoma.</title>
        <authorList>
            <person name="Lee S.D."/>
        </authorList>
    </citation>
    <scope>NUCLEOTIDE SEQUENCE</scope>
    <source>
        <strain evidence="5">BWB3-3</strain>
    </source>
</reference>
<keyword evidence="4" id="KW-0720">Serine protease</keyword>
<accession>A0A940PA68</accession>
<keyword evidence="6" id="KW-1185">Reference proteome</keyword>
<dbReference type="Gene3D" id="3.40.50.880">
    <property type="match status" value="1"/>
</dbReference>
<dbReference type="EMBL" id="JAEEGA010000034">
    <property type="protein sequence ID" value="MBP1044599.1"/>
    <property type="molecule type" value="Genomic_DNA"/>
</dbReference>
<name>A0A940PA68_9ENTE</name>
<keyword evidence="3" id="KW-0378">Hydrolase</keyword>
<protein>
    <submittedName>
        <fullName evidence="5">Type 1 glutamine amidotransferase-like domain-containing protein</fullName>
    </submittedName>
</protein>
<proteinExistence type="inferred from homology"/>
<keyword evidence="5" id="KW-0315">Glutamine amidotransferase</keyword>
<evidence type="ECO:0000256" key="2">
    <source>
        <dbReference type="ARBA" id="ARBA00022670"/>
    </source>
</evidence>
<evidence type="ECO:0000256" key="1">
    <source>
        <dbReference type="ARBA" id="ARBA00006534"/>
    </source>
</evidence>
<gene>
    <name evidence="5" type="ORF">I6N95_26670</name>
</gene>
<evidence type="ECO:0000313" key="5">
    <source>
        <dbReference type="EMBL" id="MBP1044599.1"/>
    </source>
</evidence>
<dbReference type="InterPro" id="IPR029062">
    <property type="entry name" value="Class_I_gatase-like"/>
</dbReference>
<comment type="similarity">
    <text evidence="1">Belongs to the peptidase S51 family.</text>
</comment>
<dbReference type="RefSeq" id="WP_209533164.1">
    <property type="nucleotide sequence ID" value="NZ_JAEEGA010000034.1"/>
</dbReference>
<dbReference type="AlphaFoldDB" id="A0A940PA68"/>
<comment type="caution">
    <text evidence="5">The sequence shown here is derived from an EMBL/GenBank/DDBJ whole genome shotgun (WGS) entry which is preliminary data.</text>
</comment>
<dbReference type="InterPro" id="IPR005320">
    <property type="entry name" value="Peptidase_S51"/>
</dbReference>
<sequence length="222" mass="24300">MAIRYYFSWFDEGLPNSLQQSLSQDLADRTSLVMINGQPSNFAYPELTIVKDKWLEPAGIVFDNYQMIDYRLSKKNAQSLLAEASAIFVCGGITTSLHTFLLDYGLTDIIKQSSAVVMGASAGAINMSAKWLCSKNTGSDITNSSLFTGIGLDDFFFCSKANLSIDDTALLAELLPLSRELNVYVAVKECAIRLMDGNMTTMGDVYLIADAKIHLLAESIST</sequence>
<dbReference type="Pfam" id="PF03575">
    <property type="entry name" value="Peptidase_S51"/>
    <property type="match status" value="1"/>
</dbReference>
<evidence type="ECO:0000313" key="6">
    <source>
        <dbReference type="Proteomes" id="UP000674938"/>
    </source>
</evidence>
<evidence type="ECO:0000256" key="3">
    <source>
        <dbReference type="ARBA" id="ARBA00022801"/>
    </source>
</evidence>